<feature type="domain" description="Apple" evidence="3">
    <location>
        <begin position="47"/>
        <end position="125"/>
    </location>
</feature>
<feature type="domain" description="Apple" evidence="3">
    <location>
        <begin position="976"/>
        <end position="1063"/>
    </location>
</feature>
<name>A0ABD2CPZ6_VESMC</name>
<dbReference type="PANTHER" id="PTHR47327">
    <property type="entry name" value="FI18240P1-RELATED"/>
    <property type="match status" value="1"/>
</dbReference>
<evidence type="ECO:0000256" key="2">
    <source>
        <dbReference type="SAM" id="SignalP"/>
    </source>
</evidence>
<dbReference type="InterPro" id="IPR003609">
    <property type="entry name" value="Pan_app"/>
</dbReference>
<reference evidence="4 5" key="1">
    <citation type="journal article" date="2024" name="Ann. Entomol. Soc. Am.">
        <title>Genomic analyses of the southern and eastern yellowjacket wasps (Hymenoptera: Vespidae) reveal evolutionary signatures of social life.</title>
        <authorList>
            <person name="Catto M.A."/>
            <person name="Caine P.B."/>
            <person name="Orr S.E."/>
            <person name="Hunt B.G."/>
            <person name="Goodisman M.A.D."/>
        </authorList>
    </citation>
    <scope>NUCLEOTIDE SEQUENCE [LARGE SCALE GENOMIC DNA]</scope>
    <source>
        <strain evidence="4">232</strain>
        <tissue evidence="4">Head and thorax</tissue>
    </source>
</reference>
<dbReference type="PANTHER" id="PTHR47327:SF13">
    <property type="entry name" value="APPLE DOMAIN-CONTAINING PROTEIN"/>
    <property type="match status" value="1"/>
</dbReference>
<evidence type="ECO:0000259" key="3">
    <source>
        <dbReference type="PROSITE" id="PS50948"/>
    </source>
</evidence>
<feature type="compositionally biased region" description="Polar residues" evidence="1">
    <location>
        <begin position="1342"/>
        <end position="1357"/>
    </location>
</feature>
<sequence length="1511" mass="175047">MWGRGRRIERYHQKFLLIALQFFGLIRTSKFQDLTIDNQLVIVANDCYTRVSIGTKLPDKDISFTIKVDSISDCEEECSKRRNSCVAFGFGISLKGNTSCELSSNMPSPEDLQMDSDYDVYLRTERLPHCEPDRLYKTSNSGNQRSKNNTRTNSRFSGGLFGSFLPNIYQPNRSENNGKRQNTSQQSYLSSFDDDQRIIDIIRNKNYGVRPKIPINEQKYSTFGINNESNLPTDKKQQLFGNNFGEKIYLEKGNENLFHFDRPVITKDDLYRPVTLIYRPAYDNVWQNKDFQNYGNRPISEMFSRPVTKNNEECTKTLTSSPEDNYKKDFYKTDKDNSMIVKNYQVHRTTTIIPSNENNYQIPVRWKPLQSGIIQQFRRNQTSPFVTNANENVFIGTNDYTNFMNDYNKKFKVPVNEENKSCYRRLLTGKKTMQVHVRRAVECQRLEECHRACDYEKYFVCEGFNYRRMGPGSRGMCEMTSVPYSHLNVHRDFQADPQCDYYEKDPDCLRDTIQTQPSWPGPYPSAPGHTYVPDRRPSGDIPRPIIDHNQRPIYQKTDPGRPIDLPRPQIDIRSQVYGGPYETNVDPFFQQTHSPDGRPIDNFSGNGYSYGRPLLSRPMYHGPIDRPYLPKYPDRRVDYGPYNDIGTNEIGPYSSDRRKDPRDWQVYGGIYGSSYGYDTNYVGHFDIPKYYPKNPIEVKPTRPQENDHFYGEFYNYGGAFGYGDNYIPADRDQLYGGTKKERRCTVRAGAGFKLVRNVIRKTYLTPNLEECESLCLNENNFLCMTLAYRYNIAATDPTDNCLLSEISYRDLNFYTDIEPNRDYDIYAIIGDPKTCDMMIQRHHHHQHHHQNHHHPPDECFWRVRSGFGMPTDVIRKSIFVDDLGECQVECTISREFTCRSFAFRYSGLGGLPQRNPFSNCYLSDWPTQEINPTTMPDMDGAEIYERGSFGRGCEPYPFPPFKIGGQSKFPRGEDVCYSGYHKPCRLTPYSVMLAINVDSESECRERCSKMRQKDPIPCMSFSYKIRADRGDQNCLLSDVSIRDLRPGLDYAYDNDHVLYAWKDLEPQCMITGYSIDDNHVFGNPGYGQGKPLPPPPTDRPDLGPGSDQSDGIYIPDPRPFYGPDVSRPFNSVYHHGLRPYDPDRPDPPVRPTDDRPYRPQGGHGDYEGDYGYTEHNNFHGSYGQGDTFPPSPDFATFQHYTVNGYPCKKDTKCERNDVAGFWSCETEGGEIGSWDYCCEPSHHCGYSQGFHYPWCYVGLSDDQWRPCSEKYYPYLPSSRPIQQDVYHHHPHGDYNGDDHGDRNDINYYSRHWPVTYLHREPPPNCTDSLASANDKKNHFFNESSIVRSKNDNSQNGDRTARFRNRSTRRRLVSRTTNIEDKNHYDDKEHNGRIFFSMEKIGTKRFATDDDSEHIAGNIERPFKLNSNLARFNSTAIEAPFVTKQRGRNHSEWSVKTVRPLTPSVMTNNERFKEFSVFKSSNNFTSIFSNDTNDSNISKMIGTTHDFVVKVN</sequence>
<dbReference type="EMBL" id="JAYRBN010000037">
    <property type="protein sequence ID" value="KAL2747176.1"/>
    <property type="molecule type" value="Genomic_DNA"/>
</dbReference>
<dbReference type="Pfam" id="PF14295">
    <property type="entry name" value="PAN_4"/>
    <property type="match status" value="1"/>
</dbReference>
<feature type="compositionally biased region" description="Basic and acidic residues" evidence="1">
    <location>
        <begin position="1138"/>
        <end position="1157"/>
    </location>
</feature>
<feature type="region of interest" description="Disordered" evidence="1">
    <location>
        <begin position="1342"/>
        <end position="1376"/>
    </location>
</feature>
<comment type="caution">
    <text evidence="4">The sequence shown here is derived from an EMBL/GenBank/DDBJ whole genome shotgun (WGS) entry which is preliminary data.</text>
</comment>
<keyword evidence="5" id="KW-1185">Reference proteome</keyword>
<organism evidence="4 5">
    <name type="scientific">Vespula maculifrons</name>
    <name type="common">Eastern yellow jacket</name>
    <name type="synonym">Wasp</name>
    <dbReference type="NCBI Taxonomy" id="7453"/>
    <lineage>
        <taxon>Eukaryota</taxon>
        <taxon>Metazoa</taxon>
        <taxon>Ecdysozoa</taxon>
        <taxon>Arthropoda</taxon>
        <taxon>Hexapoda</taxon>
        <taxon>Insecta</taxon>
        <taxon>Pterygota</taxon>
        <taxon>Neoptera</taxon>
        <taxon>Endopterygota</taxon>
        <taxon>Hymenoptera</taxon>
        <taxon>Apocrita</taxon>
        <taxon>Aculeata</taxon>
        <taxon>Vespoidea</taxon>
        <taxon>Vespidae</taxon>
        <taxon>Vespinae</taxon>
        <taxon>Vespula</taxon>
    </lineage>
</organism>
<feature type="signal peptide" evidence="2">
    <location>
        <begin position="1"/>
        <end position="28"/>
    </location>
</feature>
<dbReference type="SMART" id="SM00473">
    <property type="entry name" value="PAN_AP"/>
    <property type="match status" value="5"/>
</dbReference>
<dbReference type="CDD" id="cd01099">
    <property type="entry name" value="PAN_AP_HGF"/>
    <property type="match status" value="4"/>
</dbReference>
<evidence type="ECO:0000313" key="5">
    <source>
        <dbReference type="Proteomes" id="UP001607303"/>
    </source>
</evidence>
<feature type="region of interest" description="Disordered" evidence="1">
    <location>
        <begin position="515"/>
        <end position="546"/>
    </location>
</feature>
<feature type="compositionally biased region" description="Polar residues" evidence="1">
    <location>
        <begin position="137"/>
        <end position="156"/>
    </location>
</feature>
<gene>
    <name evidence="4" type="ORF">V1477_005546</name>
</gene>
<dbReference type="Proteomes" id="UP001607303">
    <property type="component" value="Unassembled WGS sequence"/>
</dbReference>
<proteinExistence type="predicted"/>
<feature type="domain" description="Apple" evidence="3">
    <location>
        <begin position="744"/>
        <end position="830"/>
    </location>
</feature>
<feature type="chain" id="PRO_5044798237" description="Apple domain-containing protein" evidence="2">
    <location>
        <begin position="29"/>
        <end position="1511"/>
    </location>
</feature>
<evidence type="ECO:0000256" key="1">
    <source>
        <dbReference type="SAM" id="MobiDB-lite"/>
    </source>
</evidence>
<dbReference type="Pfam" id="PF00024">
    <property type="entry name" value="PAN_1"/>
    <property type="match status" value="3"/>
</dbReference>
<accession>A0ABD2CPZ6</accession>
<feature type="region of interest" description="Disordered" evidence="1">
    <location>
        <begin position="1081"/>
        <end position="1120"/>
    </location>
</feature>
<evidence type="ECO:0000313" key="4">
    <source>
        <dbReference type="EMBL" id="KAL2747176.1"/>
    </source>
</evidence>
<protein>
    <recommendedName>
        <fullName evidence="3">Apple domain-containing protein</fullName>
    </recommendedName>
</protein>
<feature type="domain" description="Apple" evidence="3">
    <location>
        <begin position="859"/>
        <end position="948"/>
    </location>
</feature>
<dbReference type="InterPro" id="IPR052774">
    <property type="entry name" value="Celegans_DevNeuronal_Protein"/>
</dbReference>
<feature type="compositionally biased region" description="Basic residues" evidence="1">
    <location>
        <begin position="1361"/>
        <end position="1372"/>
    </location>
</feature>
<dbReference type="SUPFAM" id="SSF57414">
    <property type="entry name" value="Hairpin loop containing domain-like"/>
    <property type="match status" value="2"/>
</dbReference>
<dbReference type="Gene3D" id="3.50.4.10">
    <property type="entry name" value="Hepatocyte Growth Factor"/>
    <property type="match status" value="4"/>
</dbReference>
<keyword evidence="2" id="KW-0732">Signal</keyword>
<feature type="region of interest" description="Disordered" evidence="1">
    <location>
        <begin position="1132"/>
        <end position="1185"/>
    </location>
</feature>
<feature type="region of interest" description="Disordered" evidence="1">
    <location>
        <begin position="170"/>
        <end position="189"/>
    </location>
</feature>
<dbReference type="PROSITE" id="PS50948">
    <property type="entry name" value="PAN"/>
    <property type="match status" value="5"/>
</dbReference>
<feature type="region of interest" description="Disordered" evidence="1">
    <location>
        <begin position="132"/>
        <end position="158"/>
    </location>
</feature>
<feature type="domain" description="Apple" evidence="3">
    <location>
        <begin position="422"/>
        <end position="508"/>
    </location>
</feature>